<keyword evidence="2" id="KW-0732">Signal</keyword>
<sequence>MFFCLNLTGCGQNELEQAYSFSERSSAFLTGQGGGKAPAFAEELCVITGEDDQTETLTAQAAGLFDLSGGESLFHQNALQQMNPASTTKVMTAIVALEHGNLSDMVTVTDAAIITEAGSSMAGISPGDELTLEQLLYGLMIPSGNDAANAIAVHIAGSIEDFAAMMNEEAHRIGATGTHFVNANGLTAEGHYTTAYDLYLMFRKALTYDTFREIIGAHSYTAVYKDGQGNEKTSEWTVGNYYMNGKAETPEGLTVFGGKTGTTQAAGYCLVMGSRTEDGKEYASVVMKSESRNALYEDMTKILSKIVK</sequence>
<organism evidence="11 12">
    <name type="scientific">Candidatus Copromonas faecavium</name>
    <name type="common">nom. illeg.</name>
    <dbReference type="NCBI Taxonomy" id="2840740"/>
    <lineage>
        <taxon>Bacteria</taxon>
        <taxon>Bacillati</taxon>
        <taxon>Bacillota</taxon>
        <taxon>Clostridia</taxon>
        <taxon>Lachnospirales</taxon>
        <taxon>Lachnospiraceae</taxon>
        <taxon>Candidatus Copromonas (nom. illeg.)</taxon>
    </lineage>
</organism>
<evidence type="ECO:0000256" key="9">
    <source>
        <dbReference type="RuleBase" id="RU004016"/>
    </source>
</evidence>
<evidence type="ECO:0000256" key="8">
    <source>
        <dbReference type="PIRSR" id="PIRSR618044-2"/>
    </source>
</evidence>
<evidence type="ECO:0000256" key="6">
    <source>
        <dbReference type="ARBA" id="ARBA00023316"/>
    </source>
</evidence>
<dbReference type="GO" id="GO:0009002">
    <property type="term" value="F:serine-type D-Ala-D-Ala carboxypeptidase activity"/>
    <property type="evidence" value="ECO:0007669"/>
    <property type="project" value="InterPro"/>
</dbReference>
<comment type="caution">
    <text evidence="11">The sequence shown here is derived from an EMBL/GenBank/DDBJ whole genome shotgun (WGS) entry which is preliminary data.</text>
</comment>
<dbReference type="AlphaFoldDB" id="A0A9D1D3S2"/>
<feature type="domain" description="Peptidase S11 D-alanyl-D-alanine carboxypeptidase A N-terminal" evidence="10">
    <location>
        <begin position="53"/>
        <end position="289"/>
    </location>
</feature>
<feature type="active site" evidence="7">
    <location>
        <position position="143"/>
    </location>
</feature>
<feature type="active site" description="Acyl-ester intermediate" evidence="7">
    <location>
        <position position="86"/>
    </location>
</feature>
<dbReference type="Pfam" id="PF00768">
    <property type="entry name" value="Peptidase_S11"/>
    <property type="match status" value="1"/>
</dbReference>
<dbReference type="PANTHER" id="PTHR21581:SF33">
    <property type="entry name" value="D-ALANYL-D-ALANINE CARBOXYPEPTIDASE DACB"/>
    <property type="match status" value="1"/>
</dbReference>
<dbReference type="GO" id="GO:0009252">
    <property type="term" value="P:peptidoglycan biosynthetic process"/>
    <property type="evidence" value="ECO:0007669"/>
    <property type="project" value="UniProtKB-KW"/>
</dbReference>
<dbReference type="Gene3D" id="3.40.710.10">
    <property type="entry name" value="DD-peptidase/beta-lactamase superfamily"/>
    <property type="match status" value="1"/>
</dbReference>
<dbReference type="InterPro" id="IPR001967">
    <property type="entry name" value="Peptidase_S11_N"/>
</dbReference>
<comment type="similarity">
    <text evidence="1 9">Belongs to the peptidase S11 family.</text>
</comment>
<dbReference type="InterPro" id="IPR012338">
    <property type="entry name" value="Beta-lactam/transpept-like"/>
</dbReference>
<evidence type="ECO:0000256" key="2">
    <source>
        <dbReference type="ARBA" id="ARBA00022729"/>
    </source>
</evidence>
<keyword evidence="11" id="KW-0645">Protease</keyword>
<keyword evidence="4" id="KW-0133">Cell shape</keyword>
<keyword evidence="3" id="KW-0378">Hydrolase</keyword>
<dbReference type="GO" id="GO:0071555">
    <property type="term" value="P:cell wall organization"/>
    <property type="evidence" value="ECO:0007669"/>
    <property type="project" value="UniProtKB-KW"/>
</dbReference>
<dbReference type="SUPFAM" id="SSF56601">
    <property type="entry name" value="beta-lactamase/transpeptidase-like"/>
    <property type="match status" value="1"/>
</dbReference>
<feature type="active site" description="Proton acceptor" evidence="7">
    <location>
        <position position="89"/>
    </location>
</feature>
<dbReference type="EMBL" id="DVGC01000001">
    <property type="protein sequence ID" value="HIR04381.1"/>
    <property type="molecule type" value="Genomic_DNA"/>
</dbReference>
<evidence type="ECO:0000313" key="12">
    <source>
        <dbReference type="Proteomes" id="UP000824250"/>
    </source>
</evidence>
<evidence type="ECO:0000256" key="7">
    <source>
        <dbReference type="PIRSR" id="PIRSR618044-1"/>
    </source>
</evidence>
<keyword evidence="6" id="KW-0961">Cell wall biogenesis/degradation</keyword>
<evidence type="ECO:0000256" key="4">
    <source>
        <dbReference type="ARBA" id="ARBA00022960"/>
    </source>
</evidence>
<protein>
    <submittedName>
        <fullName evidence="11">D-alanyl-D-alanine carboxypeptidase</fullName>
    </submittedName>
</protein>
<evidence type="ECO:0000313" key="11">
    <source>
        <dbReference type="EMBL" id="HIR04381.1"/>
    </source>
</evidence>
<dbReference type="Proteomes" id="UP000824250">
    <property type="component" value="Unassembled WGS sequence"/>
</dbReference>
<accession>A0A9D1D3S2</accession>
<reference evidence="11" key="2">
    <citation type="journal article" date="2021" name="PeerJ">
        <title>Extensive microbial diversity within the chicken gut microbiome revealed by metagenomics and culture.</title>
        <authorList>
            <person name="Gilroy R."/>
            <person name="Ravi A."/>
            <person name="Getino M."/>
            <person name="Pursley I."/>
            <person name="Horton D.L."/>
            <person name="Alikhan N.F."/>
            <person name="Baker D."/>
            <person name="Gharbi K."/>
            <person name="Hall N."/>
            <person name="Watson M."/>
            <person name="Adriaenssens E.M."/>
            <person name="Foster-Nyarko E."/>
            <person name="Jarju S."/>
            <person name="Secka A."/>
            <person name="Antonio M."/>
            <person name="Oren A."/>
            <person name="Chaudhuri R.R."/>
            <person name="La Ragione R."/>
            <person name="Hildebrand F."/>
            <person name="Pallen M.J."/>
        </authorList>
    </citation>
    <scope>NUCLEOTIDE SEQUENCE</scope>
    <source>
        <strain evidence="11">CHK180-2868</strain>
    </source>
</reference>
<dbReference type="GO" id="GO:0008360">
    <property type="term" value="P:regulation of cell shape"/>
    <property type="evidence" value="ECO:0007669"/>
    <property type="project" value="UniProtKB-KW"/>
</dbReference>
<dbReference type="GO" id="GO:0006508">
    <property type="term" value="P:proteolysis"/>
    <property type="evidence" value="ECO:0007669"/>
    <property type="project" value="InterPro"/>
</dbReference>
<reference evidence="11" key="1">
    <citation type="submission" date="2020-10" db="EMBL/GenBank/DDBJ databases">
        <authorList>
            <person name="Gilroy R."/>
        </authorList>
    </citation>
    <scope>NUCLEOTIDE SEQUENCE</scope>
    <source>
        <strain evidence="11">CHK180-2868</strain>
    </source>
</reference>
<name>A0A9D1D3S2_9FIRM</name>
<dbReference type="InterPro" id="IPR018044">
    <property type="entry name" value="Peptidase_S11"/>
</dbReference>
<proteinExistence type="inferred from homology"/>
<feature type="binding site" evidence="8">
    <location>
        <position position="259"/>
    </location>
    <ligand>
        <name>substrate</name>
    </ligand>
</feature>
<dbReference type="PRINTS" id="PR00725">
    <property type="entry name" value="DADACBPTASE1"/>
</dbReference>
<dbReference type="PANTHER" id="PTHR21581">
    <property type="entry name" value="D-ALANYL-D-ALANINE CARBOXYPEPTIDASE"/>
    <property type="match status" value="1"/>
</dbReference>
<evidence type="ECO:0000256" key="3">
    <source>
        <dbReference type="ARBA" id="ARBA00022801"/>
    </source>
</evidence>
<evidence type="ECO:0000256" key="5">
    <source>
        <dbReference type="ARBA" id="ARBA00022984"/>
    </source>
</evidence>
<evidence type="ECO:0000256" key="1">
    <source>
        <dbReference type="ARBA" id="ARBA00007164"/>
    </source>
</evidence>
<gene>
    <name evidence="11" type="ORF">IAB28_00180</name>
</gene>
<keyword evidence="11" id="KW-0121">Carboxypeptidase</keyword>
<keyword evidence="5" id="KW-0573">Peptidoglycan synthesis</keyword>
<evidence type="ECO:0000259" key="10">
    <source>
        <dbReference type="Pfam" id="PF00768"/>
    </source>
</evidence>